<evidence type="ECO:0000313" key="2">
    <source>
        <dbReference type="EMBL" id="KAF4304884.1"/>
    </source>
</evidence>
<keyword evidence="3" id="KW-1185">Reference proteome</keyword>
<dbReference type="SUPFAM" id="SSF51556">
    <property type="entry name" value="Metallo-dependent hydrolases"/>
    <property type="match status" value="1"/>
</dbReference>
<protein>
    <submittedName>
        <fullName evidence="2">Deoxyribonuclease TatD-related protein</fullName>
    </submittedName>
</protein>
<proteinExistence type="predicted"/>
<evidence type="ECO:0000313" key="3">
    <source>
        <dbReference type="Proteomes" id="UP000572817"/>
    </source>
</evidence>
<dbReference type="GO" id="GO:0016788">
    <property type="term" value="F:hydrolase activity, acting on ester bonds"/>
    <property type="evidence" value="ECO:0007669"/>
    <property type="project" value="InterPro"/>
</dbReference>
<dbReference type="InterPro" id="IPR053044">
    <property type="entry name" value="Metallo-hydrolase/TatD-type"/>
</dbReference>
<dbReference type="PANTHER" id="PTHR47345">
    <property type="entry name" value="CUT9-INTERACTING PROTEIN SCN1"/>
    <property type="match status" value="1"/>
</dbReference>
<sequence length="546" mass="61133">MESDSPSDNAPFPWHIGIFDAHCHPTDTMSAVSAITSMKAKALTVMATRAQDQQLVADVADSLGLPSSDVDAWDCGERVLPCFGWHPWFSHQMYSDDLLSGKTTLDEDAKVAHYKLVLSPSPEDRAFMLALPDPRPFSDFLVQTRGFLERYPLALVGEIGLDKSFRIPQAWVPDEYESRDDSITPGGREGRGLSPHVVSMDHQKKILTAQLNLAGEMRRAVSVHGVQAHGILFETIRATWKGYEKKTMSKRERKRLGVTTEEAAEDGEEDSSPKPYPPRICLHSYSGHPASLSQYFDSSVPADIFVSFSTAINYSDRAASTTTQSIQAVPDDRILVESDLHIAGERMDKHLEDIVRVICNSKGWELEEGVTKLRSGRKSTLKKPKPIPRVRKRVQFMEMVGIKEFSSEQKPSTTLDVFSGTETLKQQPLAFYDGRFDAWTAHASSDFGRQDERVKRQEAGKPFGDKQGPLFRSRQEEDEEEALDARPGDVGEMLRALVLAGQVGGEIRRERDNATGVEWETVVLDSEHDFEAVLRYCEQLSRESGW</sequence>
<comment type="caution">
    <text evidence="2">The sequence shown here is derived from an EMBL/GenBank/DDBJ whole genome shotgun (WGS) entry which is preliminary data.</text>
</comment>
<feature type="region of interest" description="Disordered" evidence="1">
    <location>
        <begin position="447"/>
        <end position="487"/>
    </location>
</feature>
<feature type="compositionally biased region" description="Basic and acidic residues" evidence="1">
    <location>
        <begin position="448"/>
        <end position="459"/>
    </location>
</feature>
<evidence type="ECO:0000256" key="1">
    <source>
        <dbReference type="SAM" id="MobiDB-lite"/>
    </source>
</evidence>
<dbReference type="EMBL" id="WWBZ02000040">
    <property type="protein sequence ID" value="KAF4304884.1"/>
    <property type="molecule type" value="Genomic_DNA"/>
</dbReference>
<dbReference type="InterPro" id="IPR001130">
    <property type="entry name" value="TatD-like"/>
</dbReference>
<dbReference type="InterPro" id="IPR032466">
    <property type="entry name" value="Metal_Hydrolase"/>
</dbReference>
<name>A0A8H4MZC9_9PEZI</name>
<reference evidence="2" key="1">
    <citation type="submission" date="2020-04" db="EMBL/GenBank/DDBJ databases">
        <title>Genome Assembly and Annotation of Botryosphaeria dothidea sdau 11-99, a Latent Pathogen of Apple Fruit Ring Rot in China.</title>
        <authorList>
            <person name="Yu C."/>
            <person name="Diao Y."/>
            <person name="Lu Q."/>
            <person name="Zhao J."/>
            <person name="Cui S."/>
            <person name="Peng C."/>
            <person name="He B."/>
            <person name="Liu H."/>
        </authorList>
    </citation>
    <scope>NUCLEOTIDE SEQUENCE [LARGE SCALE GENOMIC DNA]</scope>
    <source>
        <strain evidence="2">Sdau11-99</strain>
    </source>
</reference>
<dbReference type="OrthoDB" id="413993at2759"/>
<dbReference type="Pfam" id="PF01026">
    <property type="entry name" value="TatD_DNase"/>
    <property type="match status" value="1"/>
</dbReference>
<dbReference type="PANTHER" id="PTHR47345:SF1">
    <property type="entry name" value="CUT9-INTERACTING PROTEIN SCN1"/>
    <property type="match status" value="1"/>
</dbReference>
<feature type="region of interest" description="Disordered" evidence="1">
    <location>
        <begin position="251"/>
        <end position="276"/>
    </location>
</feature>
<dbReference type="AlphaFoldDB" id="A0A8H4MZC9"/>
<accession>A0A8H4MZC9</accession>
<dbReference type="Proteomes" id="UP000572817">
    <property type="component" value="Unassembled WGS sequence"/>
</dbReference>
<gene>
    <name evidence="2" type="ORF">GTA08_BOTSDO06297</name>
</gene>
<dbReference type="Gene3D" id="3.20.20.140">
    <property type="entry name" value="Metal-dependent hydrolases"/>
    <property type="match status" value="1"/>
</dbReference>
<organism evidence="2 3">
    <name type="scientific">Botryosphaeria dothidea</name>
    <dbReference type="NCBI Taxonomy" id="55169"/>
    <lineage>
        <taxon>Eukaryota</taxon>
        <taxon>Fungi</taxon>
        <taxon>Dikarya</taxon>
        <taxon>Ascomycota</taxon>
        <taxon>Pezizomycotina</taxon>
        <taxon>Dothideomycetes</taxon>
        <taxon>Dothideomycetes incertae sedis</taxon>
        <taxon>Botryosphaeriales</taxon>
        <taxon>Botryosphaeriaceae</taxon>
        <taxon>Botryosphaeria</taxon>
    </lineage>
</organism>